<reference evidence="3" key="1">
    <citation type="journal article" date="2019" name="bioRxiv">
        <title>The Genome of the Zebra Mussel, Dreissena polymorpha: A Resource for Invasive Species Research.</title>
        <authorList>
            <person name="McCartney M.A."/>
            <person name="Auch B."/>
            <person name="Kono T."/>
            <person name="Mallez S."/>
            <person name="Zhang Y."/>
            <person name="Obille A."/>
            <person name="Becker A."/>
            <person name="Abrahante J.E."/>
            <person name="Garbe J."/>
            <person name="Badalamenti J.P."/>
            <person name="Herman A."/>
            <person name="Mangelson H."/>
            <person name="Liachko I."/>
            <person name="Sullivan S."/>
            <person name="Sone E.D."/>
            <person name="Koren S."/>
            <person name="Silverstein K.A.T."/>
            <person name="Beckman K.B."/>
            <person name="Gohl D.M."/>
        </authorList>
    </citation>
    <scope>NUCLEOTIDE SEQUENCE</scope>
    <source>
        <strain evidence="3">Duluth1</strain>
        <tissue evidence="3">Whole animal</tissue>
    </source>
</reference>
<proteinExistence type="predicted"/>
<keyword evidence="4" id="KW-1185">Reference proteome</keyword>
<protein>
    <recommendedName>
        <fullName evidence="2">DDE-1 domain-containing protein</fullName>
    </recommendedName>
</protein>
<evidence type="ECO:0000313" key="4">
    <source>
        <dbReference type="Proteomes" id="UP000828390"/>
    </source>
</evidence>
<evidence type="ECO:0000313" key="3">
    <source>
        <dbReference type="EMBL" id="KAH3818842.1"/>
    </source>
</evidence>
<feature type="region of interest" description="Disordered" evidence="1">
    <location>
        <begin position="160"/>
        <end position="186"/>
    </location>
</feature>
<dbReference type="Pfam" id="PF03184">
    <property type="entry name" value="DDE_1"/>
    <property type="match status" value="1"/>
</dbReference>
<evidence type="ECO:0000259" key="2">
    <source>
        <dbReference type="Pfam" id="PF03184"/>
    </source>
</evidence>
<comment type="caution">
    <text evidence="3">The sequence shown here is derived from an EMBL/GenBank/DDBJ whole genome shotgun (WGS) entry which is preliminary data.</text>
</comment>
<name>A0A9D4JST6_DREPO</name>
<accession>A0A9D4JST6</accession>
<organism evidence="3 4">
    <name type="scientific">Dreissena polymorpha</name>
    <name type="common">Zebra mussel</name>
    <name type="synonym">Mytilus polymorpha</name>
    <dbReference type="NCBI Taxonomy" id="45954"/>
    <lineage>
        <taxon>Eukaryota</taxon>
        <taxon>Metazoa</taxon>
        <taxon>Spiralia</taxon>
        <taxon>Lophotrochozoa</taxon>
        <taxon>Mollusca</taxon>
        <taxon>Bivalvia</taxon>
        <taxon>Autobranchia</taxon>
        <taxon>Heteroconchia</taxon>
        <taxon>Euheterodonta</taxon>
        <taxon>Imparidentia</taxon>
        <taxon>Neoheterodontei</taxon>
        <taxon>Myida</taxon>
        <taxon>Dreissenoidea</taxon>
        <taxon>Dreissenidae</taxon>
        <taxon>Dreissena</taxon>
    </lineage>
</organism>
<feature type="compositionally biased region" description="Polar residues" evidence="1">
    <location>
        <begin position="163"/>
        <end position="186"/>
    </location>
</feature>
<dbReference type="AlphaFoldDB" id="A0A9D4JST6"/>
<dbReference type="InterPro" id="IPR004875">
    <property type="entry name" value="DDE_SF_endonuclease_dom"/>
</dbReference>
<gene>
    <name evidence="3" type="ORF">DPMN_120569</name>
</gene>
<sequence length="206" mass="23098">MVKWARDQHINLFCLPAHTSHVLQPLDVGEFGPFKRFYYSKCASYMKANQGKIVTWNIVSVFRKTGVHPLKQKPVPMQKLLPCESFRDETPMLKMQSIRAGKEAVDEYLRAKSESANPTAPCKCKCVKQIPTTPKPKPGGKLLTSDAYIEALEIYDAQKKSKAPSSSRTNLLQTSPKQSTSSLIINRTDNSESVSDIYHTEVCCVC</sequence>
<feature type="domain" description="DDE-1" evidence="2">
    <location>
        <begin position="6"/>
        <end position="55"/>
    </location>
</feature>
<dbReference type="EMBL" id="JAIWYP010000005">
    <property type="protein sequence ID" value="KAH3818842.1"/>
    <property type="molecule type" value="Genomic_DNA"/>
</dbReference>
<dbReference type="GO" id="GO:0003676">
    <property type="term" value="F:nucleic acid binding"/>
    <property type="evidence" value="ECO:0007669"/>
    <property type="project" value="InterPro"/>
</dbReference>
<reference evidence="3" key="2">
    <citation type="submission" date="2020-11" db="EMBL/GenBank/DDBJ databases">
        <authorList>
            <person name="McCartney M.A."/>
            <person name="Auch B."/>
            <person name="Kono T."/>
            <person name="Mallez S."/>
            <person name="Becker A."/>
            <person name="Gohl D.M."/>
            <person name="Silverstein K.A.T."/>
            <person name="Koren S."/>
            <person name="Bechman K.B."/>
            <person name="Herman A."/>
            <person name="Abrahante J.E."/>
            <person name="Garbe J."/>
        </authorList>
    </citation>
    <scope>NUCLEOTIDE SEQUENCE</scope>
    <source>
        <strain evidence="3">Duluth1</strain>
        <tissue evidence="3">Whole animal</tissue>
    </source>
</reference>
<evidence type="ECO:0000256" key="1">
    <source>
        <dbReference type="SAM" id="MobiDB-lite"/>
    </source>
</evidence>
<dbReference type="Proteomes" id="UP000828390">
    <property type="component" value="Unassembled WGS sequence"/>
</dbReference>